<dbReference type="RefSeq" id="WP_082121972.1">
    <property type="nucleotide sequence ID" value="NZ_JYFN01000025.1"/>
</dbReference>
<dbReference type="Gene3D" id="1.10.10.10">
    <property type="entry name" value="Winged helix-like DNA-binding domain superfamily/Winged helix DNA-binding domain"/>
    <property type="match status" value="1"/>
</dbReference>
<dbReference type="PROSITE" id="PS50995">
    <property type="entry name" value="HTH_MARR_2"/>
    <property type="match status" value="1"/>
</dbReference>
<dbReference type="SUPFAM" id="SSF46785">
    <property type="entry name" value="Winged helix' DNA-binding domain"/>
    <property type="match status" value="1"/>
</dbReference>
<feature type="domain" description="HTH marR-type" evidence="1">
    <location>
        <begin position="23"/>
        <end position="155"/>
    </location>
</feature>
<dbReference type="AlphaFoldDB" id="A0A0D8BFY3"/>
<dbReference type="PRINTS" id="PR00598">
    <property type="entry name" value="HTHMARR"/>
</dbReference>
<dbReference type="SMART" id="SM00347">
    <property type="entry name" value="HTH_MARR"/>
    <property type="match status" value="1"/>
</dbReference>
<dbReference type="Proteomes" id="UP000032545">
    <property type="component" value="Unassembled WGS sequence"/>
</dbReference>
<dbReference type="InterPro" id="IPR036388">
    <property type="entry name" value="WH-like_DNA-bd_sf"/>
</dbReference>
<protein>
    <submittedName>
        <fullName evidence="2">Transcriptional regulator</fullName>
    </submittedName>
</protein>
<evidence type="ECO:0000313" key="2">
    <source>
        <dbReference type="EMBL" id="KJE22322.1"/>
    </source>
</evidence>
<dbReference type="PANTHER" id="PTHR33164:SF95">
    <property type="entry name" value="TRANSCRIPTIONAL REGULATOR"/>
    <property type="match status" value="1"/>
</dbReference>
<keyword evidence="3" id="KW-1185">Reference proteome</keyword>
<sequence>MRSMPERGHHGPTDPSAVPARLRSLATRLLGRGAVHADRISHARLTAAGATRWQYATLVTLRDGGPASQSALSERTGIHRSDMVAVLGGLTEAAYVERAPDPTDQRRNIVTLTPAGRSRLRTLDRLVDQTQDELLAPLTPTERAELIRLLQRIDDHHSAR</sequence>
<gene>
    <name evidence="2" type="ORF">FF36_03391</name>
</gene>
<proteinExistence type="predicted"/>
<reference evidence="2 3" key="2">
    <citation type="journal article" date="2016" name="Genome Announc.">
        <title>Permanent Draft Genome Sequences for Two Variants of Frankia sp. Strain CpI1, the First Frankia Strain Isolated from Root Nodules of Comptonia peregrina.</title>
        <authorList>
            <person name="Oshone R."/>
            <person name="Hurst S.G.IV."/>
            <person name="Abebe-Akele F."/>
            <person name="Simpson S."/>
            <person name="Morris K."/>
            <person name="Thomas W.K."/>
            <person name="Tisa L.S."/>
        </authorList>
    </citation>
    <scope>NUCLEOTIDE SEQUENCE [LARGE SCALE GENOMIC DNA]</scope>
    <source>
        <strain evidence="3">CpI1-S</strain>
    </source>
</reference>
<dbReference type="GO" id="GO:0003700">
    <property type="term" value="F:DNA-binding transcription factor activity"/>
    <property type="evidence" value="ECO:0007669"/>
    <property type="project" value="InterPro"/>
</dbReference>
<dbReference type="PATRIC" id="fig|1502723.3.peg.2822"/>
<accession>A0A0D8BFY3</accession>
<dbReference type="EMBL" id="JYFN01000025">
    <property type="protein sequence ID" value="KJE22322.1"/>
    <property type="molecule type" value="Genomic_DNA"/>
</dbReference>
<dbReference type="OrthoDB" id="4826718at2"/>
<dbReference type="InterPro" id="IPR039422">
    <property type="entry name" value="MarR/SlyA-like"/>
</dbReference>
<dbReference type="GO" id="GO:0006950">
    <property type="term" value="P:response to stress"/>
    <property type="evidence" value="ECO:0007669"/>
    <property type="project" value="TreeGrafter"/>
</dbReference>
<comment type="caution">
    <text evidence="2">The sequence shown here is derived from an EMBL/GenBank/DDBJ whole genome shotgun (WGS) entry which is preliminary data.</text>
</comment>
<reference evidence="3" key="1">
    <citation type="submission" date="2015-02" db="EMBL/GenBank/DDBJ databases">
        <title>Draft Genome of Frankia sp. CpI1-S.</title>
        <authorList>
            <person name="Oshone R.T."/>
            <person name="Ngom M."/>
            <person name="Ghodhbane-Gtari F."/>
            <person name="Gtari M."/>
            <person name="Morris K."/>
            <person name="Thomas K."/>
            <person name="Sen A."/>
            <person name="Tisa L.S."/>
        </authorList>
    </citation>
    <scope>NUCLEOTIDE SEQUENCE [LARGE SCALE GENOMIC DNA]</scope>
    <source>
        <strain evidence="3">CpI1-S</strain>
    </source>
</reference>
<dbReference type="Pfam" id="PF12802">
    <property type="entry name" value="MarR_2"/>
    <property type="match status" value="1"/>
</dbReference>
<dbReference type="PANTHER" id="PTHR33164">
    <property type="entry name" value="TRANSCRIPTIONAL REGULATOR, MARR FAMILY"/>
    <property type="match status" value="1"/>
</dbReference>
<organism evidence="2 3">
    <name type="scientific">Frankia torreyi</name>
    <dbReference type="NCBI Taxonomy" id="1856"/>
    <lineage>
        <taxon>Bacteria</taxon>
        <taxon>Bacillati</taxon>
        <taxon>Actinomycetota</taxon>
        <taxon>Actinomycetes</taxon>
        <taxon>Frankiales</taxon>
        <taxon>Frankiaceae</taxon>
        <taxon>Frankia</taxon>
    </lineage>
</organism>
<dbReference type="InterPro" id="IPR000835">
    <property type="entry name" value="HTH_MarR-typ"/>
</dbReference>
<evidence type="ECO:0000259" key="1">
    <source>
        <dbReference type="PROSITE" id="PS50995"/>
    </source>
</evidence>
<evidence type="ECO:0000313" key="3">
    <source>
        <dbReference type="Proteomes" id="UP000032545"/>
    </source>
</evidence>
<name>A0A0D8BFY3_9ACTN</name>
<dbReference type="InterPro" id="IPR036390">
    <property type="entry name" value="WH_DNA-bd_sf"/>
</dbReference>